<dbReference type="PRINTS" id="PR01346">
    <property type="entry name" value="HELNAPAPROT"/>
</dbReference>
<reference evidence="4 5" key="1">
    <citation type="submission" date="2022-02" db="EMBL/GenBank/DDBJ databases">
        <title>Phenotypic, genotypic and serological characterization of Edwardsiella ictaluri from catfish and ornamental fish species.</title>
        <authorList>
            <person name="Rose D."/>
            <person name="Tekedar H.C."/>
            <person name="Waldbieser G.C."/>
            <person name="Aarattuthodi S."/>
            <person name="Griffin M.J."/>
        </authorList>
    </citation>
    <scope>NUCLEOTIDE SEQUENCE [LARGE SCALE GENOMIC DNA]</scope>
    <source>
        <strain evidence="4 5">13 TAL-140 K3</strain>
    </source>
</reference>
<dbReference type="SUPFAM" id="SSF47240">
    <property type="entry name" value="Ferritin-like"/>
    <property type="match status" value="1"/>
</dbReference>
<evidence type="ECO:0000313" key="5">
    <source>
        <dbReference type="Proteomes" id="UP001222680"/>
    </source>
</evidence>
<dbReference type="GeneID" id="69538654"/>
<keyword evidence="5" id="KW-1185">Reference proteome</keyword>
<dbReference type="EMBL" id="CP092014">
    <property type="protein sequence ID" value="WFN96075.1"/>
    <property type="molecule type" value="Genomic_DNA"/>
</dbReference>
<comment type="similarity">
    <text evidence="1 2">Belongs to the Dps family.</text>
</comment>
<dbReference type="RefSeq" id="WP_015871014.1">
    <property type="nucleotide sequence ID" value="NZ_AP028097.1"/>
</dbReference>
<evidence type="ECO:0000256" key="1">
    <source>
        <dbReference type="ARBA" id="ARBA00009497"/>
    </source>
</evidence>
<dbReference type="InterPro" id="IPR012347">
    <property type="entry name" value="Ferritin-like"/>
</dbReference>
<evidence type="ECO:0000256" key="2">
    <source>
        <dbReference type="RuleBase" id="RU003875"/>
    </source>
</evidence>
<dbReference type="PANTHER" id="PTHR42932">
    <property type="entry name" value="GENERAL STRESS PROTEIN 20U"/>
    <property type="match status" value="1"/>
</dbReference>
<protein>
    <submittedName>
        <fullName evidence="4">DNA starvation/stationary phase protection protein</fullName>
    </submittedName>
</protein>
<evidence type="ECO:0000259" key="3">
    <source>
        <dbReference type="Pfam" id="PF00210"/>
    </source>
</evidence>
<dbReference type="PROSITE" id="PS00819">
    <property type="entry name" value="DPS_2"/>
    <property type="match status" value="1"/>
</dbReference>
<dbReference type="InterPro" id="IPR008331">
    <property type="entry name" value="Ferritin_DPS_dom"/>
</dbReference>
<dbReference type="PROSITE" id="PS00818">
    <property type="entry name" value="DPS_1"/>
    <property type="match status" value="1"/>
</dbReference>
<evidence type="ECO:0000313" key="4">
    <source>
        <dbReference type="EMBL" id="WFN96075.1"/>
    </source>
</evidence>
<dbReference type="InterPro" id="IPR002177">
    <property type="entry name" value="DPS_DNA-bd"/>
</dbReference>
<proteinExistence type="inferred from homology"/>
<gene>
    <name evidence="4" type="ORF">MAY91_14900</name>
</gene>
<dbReference type="InterPro" id="IPR023188">
    <property type="entry name" value="DPS_DNA-bd_CS"/>
</dbReference>
<dbReference type="Gene3D" id="1.20.1260.10">
    <property type="match status" value="1"/>
</dbReference>
<name>A0ABY8GFA4_EDWIC</name>
<accession>A0ABY8GFA4</accession>
<dbReference type="Proteomes" id="UP001222680">
    <property type="component" value="Chromosome"/>
</dbReference>
<sequence length="166" mass="18818">MANSKKPAKTSIGLDPKQSAVLADALNALLANYQILYMNVRGYHWNISGPQFFELHVKFEETYNDLLLKVDELAERILTLGYRPRHAFSDYLQQATVKEDVNVTDDRGTLQGLLGGYALLLQQQREILHLATEADDEGTVSLMSDYIKQQEKQVWMLNAYLGSNQP</sequence>
<feature type="domain" description="Ferritin/DPS" evidence="3">
    <location>
        <begin position="24"/>
        <end position="162"/>
    </location>
</feature>
<dbReference type="PIRSF" id="PIRSF005900">
    <property type="entry name" value="Dps"/>
    <property type="match status" value="1"/>
</dbReference>
<dbReference type="Pfam" id="PF00210">
    <property type="entry name" value="Ferritin"/>
    <property type="match status" value="1"/>
</dbReference>
<dbReference type="CDD" id="cd01043">
    <property type="entry name" value="DPS"/>
    <property type="match status" value="1"/>
</dbReference>
<dbReference type="InterPro" id="IPR009078">
    <property type="entry name" value="Ferritin-like_SF"/>
</dbReference>
<organism evidence="4 5">
    <name type="scientific">Edwardsiella ictaluri</name>
    <dbReference type="NCBI Taxonomy" id="67780"/>
    <lineage>
        <taxon>Bacteria</taxon>
        <taxon>Pseudomonadati</taxon>
        <taxon>Pseudomonadota</taxon>
        <taxon>Gammaproteobacteria</taxon>
        <taxon>Enterobacterales</taxon>
        <taxon>Hafniaceae</taxon>
        <taxon>Edwardsiella</taxon>
    </lineage>
</organism>
<dbReference type="PANTHER" id="PTHR42932:SF1">
    <property type="entry name" value="GENERAL STRESS PROTEIN 20U"/>
    <property type="match status" value="1"/>
</dbReference>